<comment type="caution">
    <text evidence="11">The sequence shown here is derived from an EMBL/GenBank/DDBJ whole genome shotgun (WGS) entry which is preliminary data.</text>
</comment>
<evidence type="ECO:0000256" key="7">
    <source>
        <dbReference type="ARBA" id="ARBA00023004"/>
    </source>
</evidence>
<reference evidence="11 12" key="1">
    <citation type="submission" date="2017-06" db="EMBL/GenBank/DDBJ databases">
        <title>Ensifer strains isolated from leguminous trees and herbs display diverse denitrification phenotypes with some acting as strong N2O sinks.</title>
        <authorList>
            <person name="Woliy K."/>
            <person name="Mania D."/>
            <person name="Bakken L.R."/>
            <person name="Frostegard A."/>
        </authorList>
    </citation>
    <scope>NUCLEOTIDE SEQUENCE [LARGE SCALE GENOMIC DNA]</scope>
    <source>
        <strain evidence="11 12">AC50a</strain>
    </source>
</reference>
<comment type="similarity">
    <text evidence="1">Belongs to the ABC transporter superfamily.</text>
</comment>
<dbReference type="CDD" id="cd03259">
    <property type="entry name" value="ABC_Carb_Solutes_like"/>
    <property type="match status" value="1"/>
</dbReference>
<organism evidence="11 12">
    <name type="scientific">Rhizobium meliloti</name>
    <name type="common">Ensifer meliloti</name>
    <name type="synonym">Sinorhizobium meliloti</name>
    <dbReference type="NCBI Taxonomy" id="382"/>
    <lineage>
        <taxon>Bacteria</taxon>
        <taxon>Pseudomonadati</taxon>
        <taxon>Pseudomonadota</taxon>
        <taxon>Alphaproteobacteria</taxon>
        <taxon>Hyphomicrobiales</taxon>
        <taxon>Rhizobiaceae</taxon>
        <taxon>Sinorhizobium/Ensifer group</taxon>
        <taxon>Sinorhizobium</taxon>
    </lineage>
</organism>
<dbReference type="PROSITE" id="PS50893">
    <property type="entry name" value="ABC_TRANSPORTER_2"/>
    <property type="match status" value="1"/>
</dbReference>
<gene>
    <name evidence="11" type="ORF">CEJ86_06855</name>
</gene>
<keyword evidence="3" id="KW-1003">Cell membrane</keyword>
<dbReference type="SUPFAM" id="SSF50331">
    <property type="entry name" value="MOP-like"/>
    <property type="match status" value="1"/>
</dbReference>
<dbReference type="GO" id="GO:0016020">
    <property type="term" value="C:membrane"/>
    <property type="evidence" value="ECO:0007669"/>
    <property type="project" value="InterPro"/>
</dbReference>
<evidence type="ECO:0000256" key="2">
    <source>
        <dbReference type="ARBA" id="ARBA00022448"/>
    </source>
</evidence>
<dbReference type="AlphaFoldDB" id="A0A2J0Z7Q4"/>
<dbReference type="InterPro" id="IPR017871">
    <property type="entry name" value="ABC_transporter-like_CS"/>
</dbReference>
<dbReference type="InterPro" id="IPR015853">
    <property type="entry name" value="ABC_transpr_FbpC"/>
</dbReference>
<protein>
    <submittedName>
        <fullName evidence="11">Lipase</fullName>
    </submittedName>
</protein>
<evidence type="ECO:0000256" key="3">
    <source>
        <dbReference type="ARBA" id="ARBA00022475"/>
    </source>
</evidence>
<name>A0A2J0Z7Q4_RHIML</name>
<dbReference type="PROSITE" id="PS00211">
    <property type="entry name" value="ABC_TRANSPORTER_1"/>
    <property type="match status" value="1"/>
</dbReference>
<feature type="domain" description="ABC transporter" evidence="10">
    <location>
        <begin position="4"/>
        <end position="240"/>
    </location>
</feature>
<dbReference type="RefSeq" id="WP_100670498.1">
    <property type="nucleotide sequence ID" value="NZ_JBKOIJ010000002.1"/>
</dbReference>
<dbReference type="PANTHER" id="PTHR42781:SF4">
    <property type="entry name" value="SPERMIDINE_PUTRESCINE IMPORT ATP-BINDING PROTEIN POTA"/>
    <property type="match status" value="1"/>
</dbReference>
<evidence type="ECO:0000256" key="1">
    <source>
        <dbReference type="ARBA" id="ARBA00005417"/>
    </source>
</evidence>
<dbReference type="SMART" id="SM00382">
    <property type="entry name" value="AAA"/>
    <property type="match status" value="1"/>
</dbReference>
<evidence type="ECO:0000256" key="8">
    <source>
        <dbReference type="ARBA" id="ARBA00023065"/>
    </source>
</evidence>
<dbReference type="Gene3D" id="3.40.50.300">
    <property type="entry name" value="P-loop containing nucleotide triphosphate hydrolases"/>
    <property type="match status" value="1"/>
</dbReference>
<evidence type="ECO:0000256" key="4">
    <source>
        <dbReference type="ARBA" id="ARBA00022496"/>
    </source>
</evidence>
<evidence type="ECO:0000313" key="12">
    <source>
        <dbReference type="Proteomes" id="UP000231987"/>
    </source>
</evidence>
<evidence type="ECO:0000256" key="5">
    <source>
        <dbReference type="ARBA" id="ARBA00022741"/>
    </source>
</evidence>
<dbReference type="GO" id="GO:0015408">
    <property type="term" value="F:ABC-type ferric iron transporter activity"/>
    <property type="evidence" value="ECO:0007669"/>
    <property type="project" value="InterPro"/>
</dbReference>
<dbReference type="GO" id="GO:0016887">
    <property type="term" value="F:ATP hydrolysis activity"/>
    <property type="evidence" value="ECO:0007669"/>
    <property type="project" value="InterPro"/>
</dbReference>
<evidence type="ECO:0000313" key="11">
    <source>
        <dbReference type="EMBL" id="PJR16488.1"/>
    </source>
</evidence>
<dbReference type="InterPro" id="IPR003593">
    <property type="entry name" value="AAA+_ATPase"/>
</dbReference>
<keyword evidence="7" id="KW-0408">Iron</keyword>
<keyword evidence="5" id="KW-0547">Nucleotide-binding</keyword>
<evidence type="ECO:0000256" key="6">
    <source>
        <dbReference type="ARBA" id="ARBA00022840"/>
    </source>
</evidence>
<dbReference type="GO" id="GO:0015697">
    <property type="term" value="P:quaternary ammonium group transport"/>
    <property type="evidence" value="ECO:0007669"/>
    <property type="project" value="UniProtKB-ARBA"/>
</dbReference>
<dbReference type="InterPro" id="IPR050093">
    <property type="entry name" value="ABC_SmlMolc_Importer"/>
</dbReference>
<keyword evidence="6" id="KW-0067">ATP-binding</keyword>
<dbReference type="InterPro" id="IPR027417">
    <property type="entry name" value="P-loop_NTPase"/>
</dbReference>
<dbReference type="InterPro" id="IPR003439">
    <property type="entry name" value="ABC_transporter-like_ATP-bd"/>
</dbReference>
<evidence type="ECO:0000259" key="10">
    <source>
        <dbReference type="PROSITE" id="PS50893"/>
    </source>
</evidence>
<accession>A0A2J0Z7Q4</accession>
<keyword evidence="4" id="KW-0410">Iron transport</keyword>
<dbReference type="SUPFAM" id="SSF52540">
    <property type="entry name" value="P-loop containing nucleoside triphosphate hydrolases"/>
    <property type="match status" value="1"/>
</dbReference>
<keyword evidence="9" id="KW-0472">Membrane</keyword>
<dbReference type="FunFam" id="3.40.50.300:FF:000425">
    <property type="entry name" value="Probable ABC transporter, ATP-binding subunit"/>
    <property type="match status" value="1"/>
</dbReference>
<dbReference type="PANTHER" id="PTHR42781">
    <property type="entry name" value="SPERMIDINE/PUTRESCINE IMPORT ATP-BINDING PROTEIN POTA"/>
    <property type="match status" value="1"/>
</dbReference>
<evidence type="ECO:0000256" key="9">
    <source>
        <dbReference type="ARBA" id="ARBA00023136"/>
    </source>
</evidence>
<dbReference type="EMBL" id="NJGD01000002">
    <property type="protein sequence ID" value="PJR16488.1"/>
    <property type="molecule type" value="Genomic_DNA"/>
</dbReference>
<proteinExistence type="inferred from homology"/>
<keyword evidence="2" id="KW-0813">Transport</keyword>
<dbReference type="InterPro" id="IPR008995">
    <property type="entry name" value="Mo/tungstate-bd_C_term_dom"/>
</dbReference>
<dbReference type="GO" id="GO:0005524">
    <property type="term" value="F:ATP binding"/>
    <property type="evidence" value="ECO:0007669"/>
    <property type="project" value="UniProtKB-KW"/>
</dbReference>
<dbReference type="Proteomes" id="UP000231987">
    <property type="component" value="Unassembled WGS sequence"/>
</dbReference>
<keyword evidence="8" id="KW-0406">Ion transport</keyword>
<dbReference type="Pfam" id="PF00005">
    <property type="entry name" value="ABC_tran"/>
    <property type="match status" value="1"/>
</dbReference>
<sequence length="358" mass="39076">MTELVVSNVQKWLGGLQILKGASFTAQRGSIVALLGASGSGKTTLLRCVAGLEQPEVGQIVIGGKTVLDGENKLALPPEQRNIGLVFQSYALWPHRTVKENVGYGLKLRGVAQADLERRVQAILERMGLGHLADRFPSQLSGGQQQRVAICRALVYEPRVLLLDEPLSNLDAKLREEARYWIRKLILDLEICAILVTHDQSEALAAADNILLLQDGRIVQQGGPQEIYSNPNSFYSADFLGANNIVKAKVKTVEGRATVIGGDNWSLDGTVREASGLSASQDARAVIRVEQISVSDQPDANALEMNLDDSIYLGDRWEYRLRRGDFVAKAHGAKQLSSGTVWARIPPESVWVFSAGQQ</sequence>